<dbReference type="InterPro" id="IPR029787">
    <property type="entry name" value="Nucleotide_cyclase"/>
</dbReference>
<name>A0A2Z4Y1Z6_SUMC1</name>
<dbReference type="InterPro" id="IPR029016">
    <property type="entry name" value="GAF-like_dom_sf"/>
</dbReference>
<dbReference type="GO" id="GO:1902201">
    <property type="term" value="P:negative regulation of bacterial-type flagellum-dependent cell motility"/>
    <property type="evidence" value="ECO:0007669"/>
    <property type="project" value="TreeGrafter"/>
</dbReference>
<dbReference type="Pfam" id="PF13185">
    <property type="entry name" value="GAF_2"/>
    <property type="match status" value="1"/>
</dbReference>
<feature type="domain" description="PAC" evidence="3">
    <location>
        <begin position="490"/>
        <end position="540"/>
    </location>
</feature>
<feature type="transmembrane region" description="Helical" evidence="1">
    <location>
        <begin position="215"/>
        <end position="239"/>
    </location>
</feature>
<dbReference type="NCBIfam" id="TIGR00229">
    <property type="entry name" value="sensory_box"/>
    <property type="match status" value="3"/>
</dbReference>
<dbReference type="InterPro" id="IPR043128">
    <property type="entry name" value="Rev_trsase/Diguanyl_cyclase"/>
</dbReference>
<accession>A0A2Z4Y1Z6</accession>
<dbReference type="SMART" id="SM00267">
    <property type="entry name" value="GGDEF"/>
    <property type="match status" value="1"/>
</dbReference>
<gene>
    <name evidence="5" type="ORF">BRCON_0343</name>
</gene>
<dbReference type="CDD" id="cd01949">
    <property type="entry name" value="GGDEF"/>
    <property type="match status" value="1"/>
</dbReference>
<evidence type="ECO:0000259" key="2">
    <source>
        <dbReference type="PROSITE" id="PS50112"/>
    </source>
</evidence>
<dbReference type="KEGG" id="schv:BRCON_0343"/>
<keyword evidence="1" id="KW-1133">Transmembrane helix</keyword>
<sequence length="1152" mass="130635">MTEKRKTYVDFLPHVRTRLAAGLHVAAVVLLVVIGVTAWLTLTREIRKANAYFQASHRAHVITRYTLMLQHAIEPFTRLGNWMPLMALQTTNWADELQRLESATQPLIPKNDSSRIRDIRRNLRKLHDARLYALRLLSEGTSLPLEQLPKEVAQVTLSKEEQVLSAPLKVRRAIDLLESPAVEQALLSVRNDTWNLSETLHLYGIQLANRIENQLLGIFLGLGLLVLILIGSHGVDLWLRRGRIALSQAFVEMGEKLSSVGSTHEACRLILEAADRFIGWDSASVALWDPQTSSFQTVLAFDEIEGKRTPITMDRQYPVNSIFRRVLAGESLLFLRGTKREPPDDLRPFGDESQVSKSLMYVPIRLGERSIGLITIQSYRPRAYGDNDLRLLEWLADRFAAALERAQLVEALRTSEERYRVLSERNLDGVYIHDGEHFLYANHSLAHMLGYNNVADLTEHVHVIDVIHPDDRPAWLERMKQRLGGQSDLSPIRLRILRKDGETIYCDSMGTVVELQGRKVIMGTLREVTAQVRAEEELRRLHDIYRQAILSANAVPYRLDFRTKRYDFPAGEIERLTGYSSEELTWENFGTHVIAKEVFYPRVELPDSGNGGREQLQKRLEETRRNKILRGEIGRYQAEYLFRCKDGRLIWLADSAMTERDQTGEIIASIGILQDITERKRLEQRAQVFAELGNKLTTVTSAAEAAELIAGAAAQLFEWHSCNIRMLDSLTGKMSALVCYDTIGGVLQRINPESSFPSAPTPLETQAMEGKAILIVDRETDERAALLTSFGDPNARSQSVMIVGIRSGDQALGTLSFQSYRKHAFTPRDLEDLQALAGYCAAGLERVQSYERLQISESQLRTIWEQAAVAMRLTDSQGLVWMVNPAYCELTGKTEEELIGKPFTVVYDSEHWEEMEAKYRERFATQTVEPVLQRKVRLWNGRELWVEIANRFVKTQQGVMLISFIADRTKELTLQHELERKNQELETLATTDALTGLANRRLALTLFERELGRARRYRLLLSVLMLDIDHFKQINDTYGHLVGDEVLRRLGEVVRTNIRAVDVAGRYGGEEFLIVMPETGLEGALVFAERLRSRVADLEFDAGPGKTFRITISVGVTQCEDADAATIDDLLAAADRALYQAKREGRNRVAVA</sequence>
<evidence type="ECO:0000259" key="4">
    <source>
        <dbReference type="PROSITE" id="PS50887"/>
    </source>
</evidence>
<dbReference type="GO" id="GO:0052621">
    <property type="term" value="F:diguanylate cyclase activity"/>
    <property type="evidence" value="ECO:0007669"/>
    <property type="project" value="TreeGrafter"/>
</dbReference>
<dbReference type="Gene3D" id="3.30.450.20">
    <property type="entry name" value="PAS domain"/>
    <property type="match status" value="3"/>
</dbReference>
<dbReference type="SUPFAM" id="SSF55781">
    <property type="entry name" value="GAF domain-like"/>
    <property type="match status" value="2"/>
</dbReference>
<dbReference type="FunFam" id="3.30.70.270:FF:000001">
    <property type="entry name" value="Diguanylate cyclase domain protein"/>
    <property type="match status" value="1"/>
</dbReference>
<dbReference type="InterPro" id="IPR035965">
    <property type="entry name" value="PAS-like_dom_sf"/>
</dbReference>
<dbReference type="Gene3D" id="3.30.450.40">
    <property type="match status" value="2"/>
</dbReference>
<dbReference type="PROSITE" id="PS50887">
    <property type="entry name" value="GGDEF"/>
    <property type="match status" value="1"/>
</dbReference>
<proteinExistence type="predicted"/>
<keyword evidence="1" id="KW-0472">Membrane</keyword>
<dbReference type="SMART" id="SM00065">
    <property type="entry name" value="GAF"/>
    <property type="match status" value="2"/>
</dbReference>
<dbReference type="InterPro" id="IPR000160">
    <property type="entry name" value="GGDEF_dom"/>
</dbReference>
<dbReference type="InterPro" id="IPR000700">
    <property type="entry name" value="PAS-assoc_C"/>
</dbReference>
<dbReference type="PROSITE" id="PS50112">
    <property type="entry name" value="PAS"/>
    <property type="match status" value="2"/>
</dbReference>
<evidence type="ECO:0000313" key="5">
    <source>
        <dbReference type="EMBL" id="AXA35120.1"/>
    </source>
</evidence>
<feature type="transmembrane region" description="Helical" evidence="1">
    <location>
        <begin position="20"/>
        <end position="42"/>
    </location>
</feature>
<dbReference type="Gene3D" id="3.30.70.270">
    <property type="match status" value="1"/>
</dbReference>
<dbReference type="SMART" id="SM00091">
    <property type="entry name" value="PAS"/>
    <property type="match status" value="2"/>
</dbReference>
<dbReference type="InterPro" id="IPR000014">
    <property type="entry name" value="PAS"/>
</dbReference>
<dbReference type="InterPro" id="IPR013767">
    <property type="entry name" value="PAS_fold"/>
</dbReference>
<dbReference type="PANTHER" id="PTHR45138:SF9">
    <property type="entry name" value="DIGUANYLATE CYCLASE DGCM-RELATED"/>
    <property type="match status" value="1"/>
</dbReference>
<dbReference type="AlphaFoldDB" id="A0A2Z4Y1Z6"/>
<dbReference type="InterPro" id="IPR003018">
    <property type="entry name" value="GAF"/>
</dbReference>
<evidence type="ECO:0000259" key="3">
    <source>
        <dbReference type="PROSITE" id="PS50113"/>
    </source>
</evidence>
<dbReference type="GO" id="GO:0043709">
    <property type="term" value="P:cell adhesion involved in single-species biofilm formation"/>
    <property type="evidence" value="ECO:0007669"/>
    <property type="project" value="TreeGrafter"/>
</dbReference>
<feature type="domain" description="PAS" evidence="2">
    <location>
        <begin position="434"/>
        <end position="486"/>
    </location>
</feature>
<evidence type="ECO:0000256" key="1">
    <source>
        <dbReference type="SAM" id="Phobius"/>
    </source>
</evidence>
<dbReference type="InterPro" id="IPR001610">
    <property type="entry name" value="PAC"/>
</dbReference>
<protein>
    <submittedName>
        <fullName evidence="5">Diguanylate cyclase/phosphodiesterase (GGDEF &amp; EAL domains) with PAS/PAC sensor(S)</fullName>
    </submittedName>
</protein>
<dbReference type="CDD" id="cd00130">
    <property type="entry name" value="PAS"/>
    <property type="match status" value="2"/>
</dbReference>
<dbReference type="Pfam" id="PF00989">
    <property type="entry name" value="PAS"/>
    <property type="match status" value="1"/>
</dbReference>
<dbReference type="GO" id="GO:0006355">
    <property type="term" value="P:regulation of DNA-templated transcription"/>
    <property type="evidence" value="ECO:0007669"/>
    <property type="project" value="InterPro"/>
</dbReference>
<dbReference type="InterPro" id="IPR013655">
    <property type="entry name" value="PAS_fold_3"/>
</dbReference>
<dbReference type="SMART" id="SM00086">
    <property type="entry name" value="PAC"/>
    <property type="match status" value="2"/>
</dbReference>
<dbReference type="NCBIfam" id="TIGR00254">
    <property type="entry name" value="GGDEF"/>
    <property type="match status" value="1"/>
</dbReference>
<dbReference type="EMBL" id="CP030759">
    <property type="protein sequence ID" value="AXA35120.1"/>
    <property type="molecule type" value="Genomic_DNA"/>
</dbReference>
<keyword evidence="1" id="KW-0812">Transmembrane</keyword>
<dbReference type="PROSITE" id="PS50113">
    <property type="entry name" value="PAC"/>
    <property type="match status" value="2"/>
</dbReference>
<dbReference type="Pfam" id="PF08447">
    <property type="entry name" value="PAS_3"/>
    <property type="match status" value="1"/>
</dbReference>
<dbReference type="SUPFAM" id="SSF55073">
    <property type="entry name" value="Nucleotide cyclase"/>
    <property type="match status" value="1"/>
</dbReference>
<dbReference type="Proteomes" id="UP000262583">
    <property type="component" value="Chromosome"/>
</dbReference>
<feature type="domain" description="GGDEF" evidence="4">
    <location>
        <begin position="1019"/>
        <end position="1152"/>
    </location>
</feature>
<dbReference type="InterPro" id="IPR050469">
    <property type="entry name" value="Diguanylate_Cyclase"/>
</dbReference>
<reference evidence="5 6" key="1">
    <citation type="submission" date="2018-05" db="EMBL/GenBank/DDBJ databases">
        <title>A metagenomic window into the 2 km-deep terrestrial subsurface aquifer revealed taxonomically and functionally diverse microbial community comprising novel uncultured bacterial lineages.</title>
        <authorList>
            <person name="Kadnikov V.V."/>
            <person name="Mardanov A.V."/>
            <person name="Beletsky A.V."/>
            <person name="Banks D."/>
            <person name="Pimenov N.V."/>
            <person name="Frank Y.A."/>
            <person name="Karnachuk O.V."/>
            <person name="Ravin N.V."/>
        </authorList>
    </citation>
    <scope>NUCLEOTIDE SEQUENCE [LARGE SCALE GENOMIC DNA]</scope>
    <source>
        <strain evidence="5">BY</strain>
    </source>
</reference>
<feature type="domain" description="PAS" evidence="2">
    <location>
        <begin position="856"/>
        <end position="935"/>
    </location>
</feature>
<feature type="domain" description="PAC" evidence="3">
    <location>
        <begin position="636"/>
        <end position="688"/>
    </location>
</feature>
<dbReference type="PANTHER" id="PTHR45138">
    <property type="entry name" value="REGULATORY COMPONENTS OF SENSORY TRANSDUCTION SYSTEM"/>
    <property type="match status" value="1"/>
</dbReference>
<dbReference type="GO" id="GO:0005886">
    <property type="term" value="C:plasma membrane"/>
    <property type="evidence" value="ECO:0007669"/>
    <property type="project" value="TreeGrafter"/>
</dbReference>
<evidence type="ECO:0000313" key="6">
    <source>
        <dbReference type="Proteomes" id="UP000262583"/>
    </source>
</evidence>
<dbReference type="Pfam" id="PF13426">
    <property type="entry name" value="PAS_9"/>
    <property type="match status" value="1"/>
</dbReference>
<dbReference type="SUPFAM" id="SSF55785">
    <property type="entry name" value="PYP-like sensor domain (PAS domain)"/>
    <property type="match status" value="3"/>
</dbReference>
<dbReference type="Pfam" id="PF00990">
    <property type="entry name" value="GGDEF"/>
    <property type="match status" value="1"/>
</dbReference>
<organism evidence="5 6">
    <name type="scientific">Sumerlaea chitinivorans</name>
    <dbReference type="NCBI Taxonomy" id="2250252"/>
    <lineage>
        <taxon>Bacteria</taxon>
        <taxon>Candidatus Sumerlaeota</taxon>
        <taxon>Candidatus Sumerlaeia</taxon>
        <taxon>Candidatus Sumerlaeales</taxon>
        <taxon>Candidatus Sumerlaeaceae</taxon>
        <taxon>Candidatus Sumerlaea</taxon>
    </lineage>
</organism>
<dbReference type="Pfam" id="PF13492">
    <property type="entry name" value="GAF_3"/>
    <property type="match status" value="1"/>
</dbReference>